<dbReference type="Pfam" id="PF01359">
    <property type="entry name" value="Transposase_1"/>
    <property type="match status" value="1"/>
</dbReference>
<dbReference type="InterPro" id="IPR052709">
    <property type="entry name" value="Transposase-MT_Hybrid"/>
</dbReference>
<dbReference type="InterPro" id="IPR001888">
    <property type="entry name" value="Transposase_1"/>
</dbReference>
<accession>A0A1B6FAJ5</accession>
<reference evidence="1" key="1">
    <citation type="submission" date="2015-11" db="EMBL/GenBank/DDBJ databases">
        <title>De novo transcriptome assembly of four potential Pierce s Disease insect vectors from Arizona vineyards.</title>
        <authorList>
            <person name="Tassone E.E."/>
        </authorList>
    </citation>
    <scope>NUCLEOTIDE SEQUENCE</scope>
</reference>
<dbReference type="PANTHER" id="PTHR46060">
    <property type="entry name" value="MARINER MOS1 TRANSPOSASE-LIKE PROTEIN"/>
    <property type="match status" value="1"/>
</dbReference>
<dbReference type="PANTHER" id="PTHR46060:SF1">
    <property type="entry name" value="MARINER MOS1 TRANSPOSASE-LIKE PROTEIN"/>
    <property type="match status" value="1"/>
</dbReference>
<evidence type="ECO:0000313" key="1">
    <source>
        <dbReference type="EMBL" id="JAS47175.1"/>
    </source>
</evidence>
<gene>
    <name evidence="1" type="ORF">g.50166</name>
</gene>
<dbReference type="AlphaFoldDB" id="A0A1B6FAJ5"/>
<name>A0A1B6FAJ5_9HEMI</name>
<sequence length="106" mass="12108">DKCWRRFGTVDETLIHHNMPETKEQSKQLVARYDRGPKKGKVSLPYNKVMITVFKDTRGGIHIDYLEKGKMITGKEESAVPSRQCTCAHLSSHNGIIHELGYKLQP</sequence>
<proteinExistence type="predicted"/>
<dbReference type="InterPro" id="IPR036397">
    <property type="entry name" value="RNaseH_sf"/>
</dbReference>
<dbReference type="Gene3D" id="3.30.420.10">
    <property type="entry name" value="Ribonuclease H-like superfamily/Ribonuclease H"/>
    <property type="match status" value="1"/>
</dbReference>
<organism evidence="1">
    <name type="scientific">Cuerna arida</name>
    <dbReference type="NCBI Taxonomy" id="1464854"/>
    <lineage>
        <taxon>Eukaryota</taxon>
        <taxon>Metazoa</taxon>
        <taxon>Ecdysozoa</taxon>
        <taxon>Arthropoda</taxon>
        <taxon>Hexapoda</taxon>
        <taxon>Insecta</taxon>
        <taxon>Pterygota</taxon>
        <taxon>Neoptera</taxon>
        <taxon>Paraneoptera</taxon>
        <taxon>Hemiptera</taxon>
        <taxon>Auchenorrhyncha</taxon>
        <taxon>Membracoidea</taxon>
        <taxon>Cicadellidae</taxon>
        <taxon>Cicadellinae</taxon>
        <taxon>Proconiini</taxon>
        <taxon>Cuerna</taxon>
    </lineage>
</organism>
<dbReference type="EMBL" id="GECZ01022594">
    <property type="protein sequence ID" value="JAS47175.1"/>
    <property type="molecule type" value="Transcribed_RNA"/>
</dbReference>
<protein>
    <submittedName>
        <fullName evidence="1">Uncharacterized protein</fullName>
    </submittedName>
</protein>
<feature type="non-terminal residue" evidence="1">
    <location>
        <position position="106"/>
    </location>
</feature>
<dbReference type="GO" id="GO:0003676">
    <property type="term" value="F:nucleic acid binding"/>
    <property type="evidence" value="ECO:0007669"/>
    <property type="project" value="InterPro"/>
</dbReference>
<feature type="non-terminal residue" evidence="1">
    <location>
        <position position="1"/>
    </location>
</feature>